<name>A0ABV7RXL4_9RHOB</name>
<dbReference type="SUPFAM" id="SSF52172">
    <property type="entry name" value="CheY-like"/>
    <property type="match status" value="1"/>
</dbReference>
<evidence type="ECO:0000313" key="5">
    <source>
        <dbReference type="Proteomes" id="UP001595596"/>
    </source>
</evidence>
<dbReference type="Pfam" id="PF00072">
    <property type="entry name" value="Response_reg"/>
    <property type="match status" value="1"/>
</dbReference>
<feature type="modified residue" description="4-aspartylphosphate" evidence="2">
    <location>
        <position position="53"/>
    </location>
</feature>
<reference evidence="5" key="1">
    <citation type="journal article" date="2019" name="Int. J. Syst. Evol. Microbiol.">
        <title>The Global Catalogue of Microorganisms (GCM) 10K type strain sequencing project: providing services to taxonomists for standard genome sequencing and annotation.</title>
        <authorList>
            <consortium name="The Broad Institute Genomics Platform"/>
            <consortium name="The Broad Institute Genome Sequencing Center for Infectious Disease"/>
            <person name="Wu L."/>
            <person name="Ma J."/>
        </authorList>
    </citation>
    <scope>NUCLEOTIDE SEQUENCE [LARGE SCALE GENOMIC DNA]</scope>
    <source>
        <strain evidence="5">VKM B-3226</strain>
    </source>
</reference>
<gene>
    <name evidence="4" type="ORF">ACFOMP_04140</name>
</gene>
<dbReference type="EMBL" id="JBHRXE010000008">
    <property type="protein sequence ID" value="MFC3568635.1"/>
    <property type="molecule type" value="Genomic_DNA"/>
</dbReference>
<dbReference type="SMART" id="SM00448">
    <property type="entry name" value="REC"/>
    <property type="match status" value="1"/>
</dbReference>
<evidence type="ECO:0000256" key="1">
    <source>
        <dbReference type="ARBA" id="ARBA00022553"/>
    </source>
</evidence>
<dbReference type="PROSITE" id="PS50110">
    <property type="entry name" value="RESPONSE_REGULATORY"/>
    <property type="match status" value="1"/>
</dbReference>
<dbReference type="PANTHER" id="PTHR44591">
    <property type="entry name" value="STRESS RESPONSE REGULATOR PROTEIN 1"/>
    <property type="match status" value="1"/>
</dbReference>
<evidence type="ECO:0000313" key="4">
    <source>
        <dbReference type="EMBL" id="MFC3568635.1"/>
    </source>
</evidence>
<dbReference type="Gene3D" id="3.40.50.2300">
    <property type="match status" value="1"/>
</dbReference>
<sequence>MTVDVLLIEDEPSIAEAVRFILSREGWRCEQWPEGCGAVQRIRALAPRLVILDLMLPGRSGAEILAELRGDPQLRRLPVLLLSARGQANLPEGADRTLPKPFANDDLRAVVRELLDAA</sequence>
<organism evidence="4 5">
    <name type="scientific">Paracoccus simplex</name>
    <dbReference type="NCBI Taxonomy" id="2086346"/>
    <lineage>
        <taxon>Bacteria</taxon>
        <taxon>Pseudomonadati</taxon>
        <taxon>Pseudomonadota</taxon>
        <taxon>Alphaproteobacteria</taxon>
        <taxon>Rhodobacterales</taxon>
        <taxon>Paracoccaceae</taxon>
        <taxon>Paracoccus</taxon>
    </lineage>
</organism>
<proteinExistence type="predicted"/>
<keyword evidence="5" id="KW-1185">Reference proteome</keyword>
<comment type="caution">
    <text evidence="4">The sequence shown here is derived from an EMBL/GenBank/DDBJ whole genome shotgun (WGS) entry which is preliminary data.</text>
</comment>
<dbReference type="InterPro" id="IPR050595">
    <property type="entry name" value="Bact_response_regulator"/>
</dbReference>
<dbReference type="PANTHER" id="PTHR44591:SF18">
    <property type="entry name" value="REGULATORY PROTEIN"/>
    <property type="match status" value="1"/>
</dbReference>
<feature type="domain" description="Response regulatory" evidence="3">
    <location>
        <begin position="4"/>
        <end position="115"/>
    </location>
</feature>
<accession>A0ABV7RXL4</accession>
<dbReference type="RefSeq" id="WP_289895013.1">
    <property type="nucleotide sequence ID" value="NZ_JBHRXE010000008.1"/>
</dbReference>
<dbReference type="InterPro" id="IPR011006">
    <property type="entry name" value="CheY-like_superfamily"/>
</dbReference>
<keyword evidence="1 2" id="KW-0597">Phosphoprotein</keyword>
<dbReference type="InterPro" id="IPR001789">
    <property type="entry name" value="Sig_transdc_resp-reg_receiver"/>
</dbReference>
<evidence type="ECO:0000256" key="2">
    <source>
        <dbReference type="PROSITE-ProRule" id="PRU00169"/>
    </source>
</evidence>
<protein>
    <submittedName>
        <fullName evidence="4">Response regulator transcription factor</fullName>
    </submittedName>
</protein>
<evidence type="ECO:0000259" key="3">
    <source>
        <dbReference type="PROSITE" id="PS50110"/>
    </source>
</evidence>
<dbReference type="Proteomes" id="UP001595596">
    <property type="component" value="Unassembled WGS sequence"/>
</dbReference>